<dbReference type="AlphaFoldDB" id="A0A0C2Z1A5"/>
<reference evidence="3" key="2">
    <citation type="submission" date="2015-01" db="EMBL/GenBank/DDBJ databases">
        <title>Evolutionary Origins and Diversification of the Mycorrhizal Mutualists.</title>
        <authorList>
            <consortium name="DOE Joint Genome Institute"/>
            <consortium name="Mycorrhizal Genomics Consortium"/>
            <person name="Kohler A."/>
            <person name="Kuo A."/>
            <person name="Nagy L.G."/>
            <person name="Floudas D."/>
            <person name="Copeland A."/>
            <person name="Barry K.W."/>
            <person name="Cichocki N."/>
            <person name="Veneault-Fourrey C."/>
            <person name="LaButti K."/>
            <person name="Lindquist E.A."/>
            <person name="Lipzen A."/>
            <person name="Lundell T."/>
            <person name="Morin E."/>
            <person name="Murat C."/>
            <person name="Riley R."/>
            <person name="Ohm R."/>
            <person name="Sun H."/>
            <person name="Tunlid A."/>
            <person name="Henrissat B."/>
            <person name="Grigoriev I.V."/>
            <person name="Hibbett D.S."/>
            <person name="Martin F."/>
        </authorList>
    </citation>
    <scope>NUCLEOTIDE SEQUENCE [LARGE SCALE GENOMIC DNA]</scope>
    <source>
        <strain evidence="3">Foug A</strain>
    </source>
</reference>
<feature type="compositionally biased region" description="Basic residues" evidence="1">
    <location>
        <begin position="107"/>
        <end position="117"/>
    </location>
</feature>
<evidence type="ECO:0000313" key="3">
    <source>
        <dbReference type="Proteomes" id="UP000053989"/>
    </source>
</evidence>
<gene>
    <name evidence="2" type="ORF">SCLCIDRAFT_134342</name>
</gene>
<feature type="compositionally biased region" description="Basic and acidic residues" evidence="1">
    <location>
        <begin position="118"/>
        <end position="127"/>
    </location>
</feature>
<evidence type="ECO:0000313" key="2">
    <source>
        <dbReference type="EMBL" id="KIM55588.1"/>
    </source>
</evidence>
<accession>A0A0C2Z1A5</accession>
<protein>
    <submittedName>
        <fullName evidence="2">Uncharacterized protein</fullName>
    </submittedName>
</protein>
<feature type="region of interest" description="Disordered" evidence="1">
    <location>
        <begin position="168"/>
        <end position="197"/>
    </location>
</feature>
<evidence type="ECO:0000256" key="1">
    <source>
        <dbReference type="SAM" id="MobiDB-lite"/>
    </source>
</evidence>
<dbReference type="EMBL" id="KN822131">
    <property type="protein sequence ID" value="KIM55588.1"/>
    <property type="molecule type" value="Genomic_DNA"/>
</dbReference>
<sequence>MSDSDKFFFQTCVCGRTFTGLNALTWHEKSCVKDKKHMSGALSRAKEAYQKKKVHIQGPVDSDQAGVLEADPPAEWRQSALSCTKHNSQRNDYPGKSNDHLMPSGHHSPKNKPRSRRNKGEMEEKSPDYVPSAQYFNDSLPLAQWRPHCLHCQLPACYRDCVPEPPRPLPPAEAQENLGEVGPSNVSHPPSSSPPCPVPHSSPFPSCPKMKTQSNSFGLFCLYDEGLLPIYNPEMENLLDEAGPFLTHESSSRLNEGITDPSNPFHPYPNETSLLLRDWYWNQGHKKSQAGFKQLLDIIGDPEYHPENVQNTNWTAINQNLGNGSIQDDKIEANCEWSDSGWKNTTV</sequence>
<dbReference type="OrthoDB" id="2691920at2759"/>
<proteinExistence type="predicted"/>
<dbReference type="STRING" id="1036808.A0A0C2Z1A5"/>
<organism evidence="2 3">
    <name type="scientific">Scleroderma citrinum Foug A</name>
    <dbReference type="NCBI Taxonomy" id="1036808"/>
    <lineage>
        <taxon>Eukaryota</taxon>
        <taxon>Fungi</taxon>
        <taxon>Dikarya</taxon>
        <taxon>Basidiomycota</taxon>
        <taxon>Agaricomycotina</taxon>
        <taxon>Agaricomycetes</taxon>
        <taxon>Agaricomycetidae</taxon>
        <taxon>Boletales</taxon>
        <taxon>Sclerodermatineae</taxon>
        <taxon>Sclerodermataceae</taxon>
        <taxon>Scleroderma</taxon>
    </lineage>
</organism>
<dbReference type="Proteomes" id="UP000053989">
    <property type="component" value="Unassembled WGS sequence"/>
</dbReference>
<reference evidence="2 3" key="1">
    <citation type="submission" date="2014-04" db="EMBL/GenBank/DDBJ databases">
        <authorList>
            <consortium name="DOE Joint Genome Institute"/>
            <person name="Kuo A."/>
            <person name="Kohler A."/>
            <person name="Nagy L.G."/>
            <person name="Floudas D."/>
            <person name="Copeland A."/>
            <person name="Barry K.W."/>
            <person name="Cichocki N."/>
            <person name="Veneault-Fourrey C."/>
            <person name="LaButti K."/>
            <person name="Lindquist E.A."/>
            <person name="Lipzen A."/>
            <person name="Lundell T."/>
            <person name="Morin E."/>
            <person name="Murat C."/>
            <person name="Sun H."/>
            <person name="Tunlid A."/>
            <person name="Henrissat B."/>
            <person name="Grigoriev I.V."/>
            <person name="Hibbett D.S."/>
            <person name="Martin F."/>
            <person name="Nordberg H.P."/>
            <person name="Cantor M.N."/>
            <person name="Hua S.X."/>
        </authorList>
    </citation>
    <scope>NUCLEOTIDE SEQUENCE [LARGE SCALE GENOMIC DNA]</scope>
    <source>
        <strain evidence="2 3">Foug A</strain>
    </source>
</reference>
<keyword evidence="3" id="KW-1185">Reference proteome</keyword>
<dbReference type="HOGENOM" id="CLU_068731_0_0_1"/>
<name>A0A0C2Z1A5_9AGAM</name>
<feature type="region of interest" description="Disordered" evidence="1">
    <location>
        <begin position="84"/>
        <end position="132"/>
    </location>
</feature>
<dbReference type="InParanoid" id="A0A0C2Z1A5"/>